<feature type="region of interest" description="Disordered" evidence="9">
    <location>
        <begin position="30"/>
        <end position="52"/>
    </location>
</feature>
<dbReference type="Proteomes" id="UP000298030">
    <property type="component" value="Unassembled WGS sequence"/>
</dbReference>
<protein>
    <submittedName>
        <fullName evidence="12">ABC-transporter</fullName>
    </submittedName>
</protein>
<dbReference type="GO" id="GO:0016020">
    <property type="term" value="C:membrane"/>
    <property type="evidence" value="ECO:0007669"/>
    <property type="project" value="UniProtKB-SubCell"/>
</dbReference>
<evidence type="ECO:0000256" key="7">
    <source>
        <dbReference type="ARBA" id="ARBA00022989"/>
    </source>
</evidence>
<keyword evidence="3" id="KW-0813">Transport</keyword>
<keyword evidence="13" id="KW-1185">Reference proteome</keyword>
<feature type="transmembrane region" description="Helical" evidence="10">
    <location>
        <begin position="575"/>
        <end position="600"/>
    </location>
</feature>
<evidence type="ECO:0000256" key="9">
    <source>
        <dbReference type="SAM" id="MobiDB-lite"/>
    </source>
</evidence>
<evidence type="ECO:0000256" key="5">
    <source>
        <dbReference type="ARBA" id="ARBA00022741"/>
    </source>
</evidence>
<evidence type="ECO:0000256" key="6">
    <source>
        <dbReference type="ARBA" id="ARBA00022840"/>
    </source>
</evidence>
<feature type="transmembrane region" description="Helical" evidence="10">
    <location>
        <begin position="741"/>
        <end position="762"/>
    </location>
</feature>
<feature type="transmembrane region" description="Helical" evidence="10">
    <location>
        <begin position="95"/>
        <end position="123"/>
    </location>
</feature>
<dbReference type="FunFam" id="3.40.50.300:FF:000054">
    <property type="entry name" value="ABC multidrug transporter atrF"/>
    <property type="match status" value="1"/>
</dbReference>
<dbReference type="GO" id="GO:0140359">
    <property type="term" value="F:ABC-type transporter activity"/>
    <property type="evidence" value="ECO:0007669"/>
    <property type="project" value="InterPro"/>
</dbReference>
<evidence type="ECO:0000313" key="12">
    <source>
        <dbReference type="EMBL" id="TEB32360.1"/>
    </source>
</evidence>
<feature type="transmembrane region" description="Helical" evidence="10">
    <location>
        <begin position="1182"/>
        <end position="1201"/>
    </location>
</feature>
<evidence type="ECO:0000256" key="3">
    <source>
        <dbReference type="ARBA" id="ARBA00022448"/>
    </source>
</evidence>
<dbReference type="SUPFAM" id="SSF52540">
    <property type="entry name" value="P-loop containing nucleoside triphosphate hydrolases"/>
    <property type="match status" value="2"/>
</dbReference>
<dbReference type="Pfam" id="PF00005">
    <property type="entry name" value="ABC_tran"/>
    <property type="match status" value="2"/>
</dbReference>
<dbReference type="InterPro" id="IPR003439">
    <property type="entry name" value="ABC_transporter-like_ATP-bd"/>
</dbReference>
<dbReference type="InterPro" id="IPR034001">
    <property type="entry name" value="ABCG_PDR_1"/>
</dbReference>
<name>A0A4Y7TE01_COPMI</name>
<feature type="region of interest" description="Disordered" evidence="9">
    <location>
        <begin position="789"/>
        <end position="811"/>
    </location>
</feature>
<feature type="compositionally biased region" description="Basic and acidic residues" evidence="9">
    <location>
        <begin position="33"/>
        <end position="52"/>
    </location>
</feature>
<dbReference type="Pfam" id="PF19055">
    <property type="entry name" value="ABC2_membrane_7"/>
    <property type="match status" value="1"/>
</dbReference>
<dbReference type="CDD" id="cd03232">
    <property type="entry name" value="ABCG_PDR_domain2"/>
    <property type="match status" value="1"/>
</dbReference>
<feature type="transmembrane region" description="Helical" evidence="10">
    <location>
        <begin position="1154"/>
        <end position="1176"/>
    </location>
</feature>
<keyword evidence="8 10" id="KW-0472">Membrane</keyword>
<dbReference type="PROSITE" id="PS00211">
    <property type="entry name" value="ABC_TRANSPORTER_1"/>
    <property type="match status" value="1"/>
</dbReference>
<feature type="transmembrane region" description="Helical" evidence="10">
    <location>
        <begin position="482"/>
        <end position="501"/>
    </location>
</feature>
<dbReference type="InterPro" id="IPR003593">
    <property type="entry name" value="AAA+_ATPase"/>
</dbReference>
<feature type="domain" description="ABC transporter" evidence="11">
    <location>
        <begin position="823"/>
        <end position="1062"/>
    </location>
</feature>
<feature type="transmembrane region" description="Helical" evidence="10">
    <location>
        <begin position="1269"/>
        <end position="1291"/>
    </location>
</feature>
<feature type="domain" description="ABC transporter" evidence="11">
    <location>
        <begin position="121"/>
        <end position="371"/>
    </location>
</feature>
<evidence type="ECO:0000256" key="10">
    <source>
        <dbReference type="SAM" id="Phobius"/>
    </source>
</evidence>
<dbReference type="Pfam" id="PF06422">
    <property type="entry name" value="PDR_CDR"/>
    <property type="match status" value="1"/>
</dbReference>
<organism evidence="12 13">
    <name type="scientific">Coprinellus micaceus</name>
    <name type="common">Glistening ink-cap mushroom</name>
    <name type="synonym">Coprinus micaceus</name>
    <dbReference type="NCBI Taxonomy" id="71717"/>
    <lineage>
        <taxon>Eukaryota</taxon>
        <taxon>Fungi</taxon>
        <taxon>Dikarya</taxon>
        <taxon>Basidiomycota</taxon>
        <taxon>Agaricomycotina</taxon>
        <taxon>Agaricomycetes</taxon>
        <taxon>Agaricomycetidae</taxon>
        <taxon>Agaricales</taxon>
        <taxon>Agaricineae</taxon>
        <taxon>Psathyrellaceae</taxon>
        <taxon>Coprinellus</taxon>
    </lineage>
</organism>
<dbReference type="InterPro" id="IPR010929">
    <property type="entry name" value="PDR_CDR_ABC"/>
</dbReference>
<feature type="transmembrane region" description="Helical" evidence="10">
    <location>
        <begin position="1222"/>
        <end position="1249"/>
    </location>
</feature>
<comment type="similarity">
    <text evidence="2">Belongs to the ABC transporter superfamily. ABCG family. PDR (TC 3.A.1.205) subfamily.</text>
</comment>
<dbReference type="GO" id="GO:0005524">
    <property type="term" value="F:ATP binding"/>
    <property type="evidence" value="ECO:0007669"/>
    <property type="project" value="UniProtKB-KW"/>
</dbReference>
<dbReference type="Pfam" id="PF14510">
    <property type="entry name" value="ABC_trans_N"/>
    <property type="match status" value="1"/>
</dbReference>
<evidence type="ECO:0000256" key="4">
    <source>
        <dbReference type="ARBA" id="ARBA00022692"/>
    </source>
</evidence>
<accession>A0A4Y7TE01</accession>
<evidence type="ECO:0000256" key="1">
    <source>
        <dbReference type="ARBA" id="ARBA00004141"/>
    </source>
</evidence>
<feature type="transmembrane region" description="Helical" evidence="10">
    <location>
        <begin position="1421"/>
        <end position="1442"/>
    </location>
</feature>
<reference evidence="12 13" key="1">
    <citation type="journal article" date="2019" name="Nat. Ecol. Evol.">
        <title>Megaphylogeny resolves global patterns of mushroom evolution.</title>
        <authorList>
            <person name="Varga T."/>
            <person name="Krizsan K."/>
            <person name="Foldi C."/>
            <person name="Dima B."/>
            <person name="Sanchez-Garcia M."/>
            <person name="Sanchez-Ramirez S."/>
            <person name="Szollosi G.J."/>
            <person name="Szarkandi J.G."/>
            <person name="Papp V."/>
            <person name="Albert L."/>
            <person name="Andreopoulos W."/>
            <person name="Angelini C."/>
            <person name="Antonin V."/>
            <person name="Barry K.W."/>
            <person name="Bougher N.L."/>
            <person name="Buchanan P."/>
            <person name="Buyck B."/>
            <person name="Bense V."/>
            <person name="Catcheside P."/>
            <person name="Chovatia M."/>
            <person name="Cooper J."/>
            <person name="Damon W."/>
            <person name="Desjardin D."/>
            <person name="Finy P."/>
            <person name="Geml J."/>
            <person name="Haridas S."/>
            <person name="Hughes K."/>
            <person name="Justo A."/>
            <person name="Karasinski D."/>
            <person name="Kautmanova I."/>
            <person name="Kiss B."/>
            <person name="Kocsube S."/>
            <person name="Kotiranta H."/>
            <person name="LaButti K.M."/>
            <person name="Lechner B.E."/>
            <person name="Liimatainen K."/>
            <person name="Lipzen A."/>
            <person name="Lukacs Z."/>
            <person name="Mihaltcheva S."/>
            <person name="Morgado L.N."/>
            <person name="Niskanen T."/>
            <person name="Noordeloos M.E."/>
            <person name="Ohm R.A."/>
            <person name="Ortiz-Santana B."/>
            <person name="Ovrebo C."/>
            <person name="Racz N."/>
            <person name="Riley R."/>
            <person name="Savchenko A."/>
            <person name="Shiryaev A."/>
            <person name="Soop K."/>
            <person name="Spirin V."/>
            <person name="Szebenyi C."/>
            <person name="Tomsovsky M."/>
            <person name="Tulloss R.E."/>
            <person name="Uehling J."/>
            <person name="Grigoriev I.V."/>
            <person name="Vagvolgyi C."/>
            <person name="Papp T."/>
            <person name="Martin F.M."/>
            <person name="Miettinen O."/>
            <person name="Hibbett D.S."/>
            <person name="Nagy L.G."/>
        </authorList>
    </citation>
    <scope>NUCLEOTIDE SEQUENCE [LARGE SCALE GENOMIC DNA]</scope>
    <source>
        <strain evidence="12 13">FP101781</strain>
    </source>
</reference>
<dbReference type="InterPro" id="IPR043926">
    <property type="entry name" value="ABCG_dom"/>
</dbReference>
<evidence type="ECO:0000259" key="11">
    <source>
        <dbReference type="PROSITE" id="PS50893"/>
    </source>
</evidence>
<sequence>MADTPADTATLNDDNFDALSRQLTKHSVGARQSLEKVTDADPEKGQEDTEESFDLREYLTSSNDANQRAGIKHKNVGVIWEDLQVEVPGGAESKIYVGTLGGAVVGFFLGPFLWLWGLFAGLFPKLQKPGPTKAIIHKSSGTLKPGEMCLVLGCPGAGCTTFLRTIANQREGYSNVSGEVTYAGITAEEMQKYYKGEVVYNQEDDIHIATLTVGQTLKFALSTKTPGPNGRLPGISRKEFDGEVEDLLLRMLNIPHTKNTLVGDEFVRGVSGGERKRVSIAEMMATRARVQCWDNSTRGLDASTALDFVRSLRVMTDILGQTTFVSLYQASESIYDLFDKVLVLDKGHQVFYGPTSEARAYFEGLGYNPLPRQTTPDYLTGCTDDNERQFAPGRSLKDVPSTPEALDSAYRYSQFGQASEDDLKHYKGRMAIEKEDQEAFRLAVAADKKKGVSRSSPYTLGFSGQVWALTKRQFQTRWQDRFQIYTSYTLAIALAFVIGAAYYKQPLSSNGAFTRGGVIFAALLTTCLDAFGEMPGQMLGRPILKKQTDFSLYRPSAIALANLFADIPFSATRVLFFNIIVYFLSGLHPSAGGFFTFHVFNYVAYLSMQAFFRMFGLICFSFDSAFRLAVFFIPNFVEYTGYILPVDSMPRWLFWIYYINPVSYAWQSCMENEFMRISLTCDGNSVIPRNGFGLSKYPDMLSVNQACTLFGAESGNALISGRNYIRVGYGLDPADLWRRNFVVLVGFFLVFQIAQLLALEFYPQYGFNASISIYAHETDETRRLNEAQRAKKEQVASEKTDGKLEKESAGSEKKVDFSHRRALTWENLNYHVPTPDGPRRLLHDVLGFVKPGTLTALMGASGAGKTTCLDVLAQRKNIGVISGDILVDGRPLPPDFARGTAYAEQMDVHELTATVREALRFSAYLRQPQHVSQEEKDAYVEEVIELLELQNLSEALVFSLGVEARKRLTIGVELASKPELLLFLDEPTSGLDAQSAWNLVRFLRKLADQGQAILCTIHQPSSLLFESFDRLLLLERGGETVYFGDIGQDSSILRDYFARHGAVCPSNVNPAEYMLEAIGAGVTARVGDRDWKDVWLDSPEYQQAKREIEEIKKQGLERPPRQSETSTYATSFLYQVRLVGQRNALALWRMPDYIFTRFFVCSFISLFVSLSLLQLGNSVRDLQFRVFAIFWVVVLPAIVMTQIEPLFLHNRRIFIRESSSRIYSPYVFAIGQVIGEIPYSFICGLLYWVLMVYPIGFGQGSAGLNGTGFQLLIIIFMVLFGVTLGQMVAALSPSVQVAVLLNPFLGLVLATFCGVTIPYPTMIKFWRSWLYHLDPYTRTLASMVSTELNGLVIRCKPDEFAIFNPPDGQTCAQWGQDFVDVFGGYIDNLNDTAACRYCQFSVGNEFFEPLNISFGNRWRDAFILLAFVIFNTLVTIVASRYLRYAKR</sequence>
<feature type="transmembrane region" description="Helical" evidence="10">
    <location>
        <begin position="612"/>
        <end position="633"/>
    </location>
</feature>
<evidence type="ECO:0000256" key="2">
    <source>
        <dbReference type="ARBA" id="ARBA00006012"/>
    </source>
</evidence>
<dbReference type="SMART" id="SM00382">
    <property type="entry name" value="AAA"/>
    <property type="match status" value="2"/>
</dbReference>
<dbReference type="PANTHER" id="PTHR19241">
    <property type="entry name" value="ATP-BINDING CASSETTE TRANSPORTER"/>
    <property type="match status" value="1"/>
</dbReference>
<dbReference type="InterPro" id="IPR013525">
    <property type="entry name" value="ABC2_TM"/>
</dbReference>
<evidence type="ECO:0000313" key="13">
    <source>
        <dbReference type="Proteomes" id="UP000298030"/>
    </source>
</evidence>
<keyword evidence="5" id="KW-0547">Nucleotide-binding</keyword>
<dbReference type="PROSITE" id="PS50893">
    <property type="entry name" value="ABC_TRANSPORTER_2"/>
    <property type="match status" value="2"/>
</dbReference>
<dbReference type="GO" id="GO:0016887">
    <property type="term" value="F:ATP hydrolysis activity"/>
    <property type="evidence" value="ECO:0007669"/>
    <property type="project" value="InterPro"/>
</dbReference>
<dbReference type="Pfam" id="PF01061">
    <property type="entry name" value="ABC2_membrane"/>
    <property type="match status" value="2"/>
</dbReference>
<dbReference type="STRING" id="71717.A0A4Y7TE01"/>
<dbReference type="CDD" id="cd03233">
    <property type="entry name" value="ABCG_PDR_domain1"/>
    <property type="match status" value="1"/>
</dbReference>
<feature type="transmembrane region" description="Helical" evidence="10">
    <location>
        <begin position="1298"/>
        <end position="1319"/>
    </location>
</feature>
<dbReference type="InterPro" id="IPR027417">
    <property type="entry name" value="P-loop_NTPase"/>
</dbReference>
<dbReference type="InterPro" id="IPR034003">
    <property type="entry name" value="ABCG_PDR_2"/>
</dbReference>
<dbReference type="EMBL" id="QPFP01000015">
    <property type="protein sequence ID" value="TEB32360.1"/>
    <property type="molecule type" value="Genomic_DNA"/>
</dbReference>
<comment type="caution">
    <text evidence="12">The sequence shown here is derived from an EMBL/GenBank/DDBJ whole genome shotgun (WGS) entry which is preliminary data.</text>
</comment>
<proteinExistence type="inferred from homology"/>
<gene>
    <name evidence="12" type="ORF">FA13DRAFT_1763896</name>
</gene>
<dbReference type="InterPro" id="IPR017871">
    <property type="entry name" value="ABC_transporter-like_CS"/>
</dbReference>
<keyword evidence="6" id="KW-0067">ATP-binding</keyword>
<dbReference type="OrthoDB" id="245989at2759"/>
<keyword evidence="4 10" id="KW-0812">Transmembrane</keyword>
<comment type="subcellular location">
    <subcellularLocation>
        <location evidence="1">Membrane</location>
        <topology evidence="1">Multi-pass membrane protein</topology>
    </subcellularLocation>
</comment>
<dbReference type="InterPro" id="IPR029481">
    <property type="entry name" value="ABC_trans_N"/>
</dbReference>
<evidence type="ECO:0000256" key="8">
    <source>
        <dbReference type="ARBA" id="ARBA00023136"/>
    </source>
</evidence>
<dbReference type="Gene3D" id="3.40.50.300">
    <property type="entry name" value="P-loop containing nucleotide triphosphate hydrolases"/>
    <property type="match status" value="2"/>
</dbReference>
<keyword evidence="7 10" id="KW-1133">Transmembrane helix</keyword>